<gene>
    <name evidence="7" type="ORF">FCM35_KLT17052</name>
</gene>
<keyword evidence="6" id="KW-0812">Transmembrane</keyword>
<evidence type="ECO:0000256" key="4">
    <source>
        <dbReference type="ARBA" id="ARBA00023136"/>
    </source>
</evidence>
<evidence type="ECO:0000256" key="5">
    <source>
        <dbReference type="ARBA" id="ARBA00023180"/>
    </source>
</evidence>
<dbReference type="Proteomes" id="UP000623129">
    <property type="component" value="Unassembled WGS sequence"/>
</dbReference>
<dbReference type="EMBL" id="SWLB01000005">
    <property type="protein sequence ID" value="KAF3338215.1"/>
    <property type="molecule type" value="Genomic_DNA"/>
</dbReference>
<feature type="transmembrane region" description="Helical" evidence="6">
    <location>
        <begin position="30"/>
        <end position="48"/>
    </location>
</feature>
<keyword evidence="6" id="KW-1133">Transmembrane helix</keyword>
<proteinExistence type="predicted"/>
<evidence type="ECO:0000256" key="2">
    <source>
        <dbReference type="ARBA" id="ARBA00022676"/>
    </source>
</evidence>
<evidence type="ECO:0000256" key="1">
    <source>
        <dbReference type="ARBA" id="ARBA00004606"/>
    </source>
</evidence>
<evidence type="ECO:0000256" key="3">
    <source>
        <dbReference type="ARBA" id="ARBA00022679"/>
    </source>
</evidence>
<comment type="subcellular location">
    <subcellularLocation>
        <location evidence="1">Membrane</location>
        <topology evidence="1">Single-pass type II membrane protein</topology>
    </subcellularLocation>
</comment>
<keyword evidence="5" id="KW-0325">Glycoprotein</keyword>
<comment type="caution">
    <text evidence="7">The sequence shown here is derived from an EMBL/GenBank/DDBJ whole genome shotgun (WGS) entry which is preliminary data.</text>
</comment>
<evidence type="ECO:0000256" key="6">
    <source>
        <dbReference type="SAM" id="Phobius"/>
    </source>
</evidence>
<protein>
    <submittedName>
        <fullName evidence="7">Core-2/I-Branching enzyme</fullName>
    </submittedName>
</protein>
<dbReference type="GO" id="GO:0016020">
    <property type="term" value="C:membrane"/>
    <property type="evidence" value="ECO:0007669"/>
    <property type="project" value="UniProtKB-SubCell"/>
</dbReference>
<dbReference type="GO" id="GO:0016757">
    <property type="term" value="F:glycosyltransferase activity"/>
    <property type="evidence" value="ECO:0007669"/>
    <property type="project" value="UniProtKB-KW"/>
</dbReference>
<dbReference type="PANTHER" id="PTHR31042:SF131">
    <property type="entry name" value="CORE-2_I-BRANCHING BETA-1,6-N-ACETYLGLUCOSAMINYLTRANSFERASE FAMILY PROTEIN"/>
    <property type="match status" value="1"/>
</dbReference>
<dbReference type="AlphaFoldDB" id="A0A833R4H2"/>
<keyword evidence="8" id="KW-1185">Reference proteome</keyword>
<evidence type="ECO:0000313" key="7">
    <source>
        <dbReference type="EMBL" id="KAF3338215.1"/>
    </source>
</evidence>
<keyword evidence="4 6" id="KW-0472">Membrane</keyword>
<evidence type="ECO:0000313" key="8">
    <source>
        <dbReference type="Proteomes" id="UP000623129"/>
    </source>
</evidence>
<dbReference type="PANTHER" id="PTHR31042">
    <property type="entry name" value="CORE-2/I-BRANCHING BETA-1,6-N-ACETYLGLUCOSAMINYLTRANSFERASE FAMILY PROTEIN-RELATED"/>
    <property type="match status" value="1"/>
</dbReference>
<accession>A0A833R4H2</accession>
<name>A0A833R4H2_9POAL</name>
<organism evidence="7 8">
    <name type="scientific">Carex littledalei</name>
    <dbReference type="NCBI Taxonomy" id="544730"/>
    <lineage>
        <taxon>Eukaryota</taxon>
        <taxon>Viridiplantae</taxon>
        <taxon>Streptophyta</taxon>
        <taxon>Embryophyta</taxon>
        <taxon>Tracheophyta</taxon>
        <taxon>Spermatophyta</taxon>
        <taxon>Magnoliopsida</taxon>
        <taxon>Liliopsida</taxon>
        <taxon>Poales</taxon>
        <taxon>Cyperaceae</taxon>
        <taxon>Cyperoideae</taxon>
        <taxon>Cariceae</taxon>
        <taxon>Carex</taxon>
        <taxon>Carex subgen. Euthyceras</taxon>
    </lineage>
</organism>
<reference evidence="7" key="1">
    <citation type="submission" date="2020-01" db="EMBL/GenBank/DDBJ databases">
        <title>Genome sequence of Kobresia littledalei, the first chromosome-level genome in the family Cyperaceae.</title>
        <authorList>
            <person name="Qu G."/>
        </authorList>
    </citation>
    <scope>NUCLEOTIDE SEQUENCE</scope>
    <source>
        <strain evidence="7">C.B.Clarke</strain>
        <tissue evidence="7">Leaf</tissue>
    </source>
</reference>
<dbReference type="InterPro" id="IPR003406">
    <property type="entry name" value="Glyco_trans_14"/>
</dbReference>
<dbReference type="Pfam" id="PF02485">
    <property type="entry name" value="Branch"/>
    <property type="match status" value="1"/>
</dbReference>
<dbReference type="InterPro" id="IPR044174">
    <property type="entry name" value="BC10-like"/>
</dbReference>
<sequence length="489" mass="56402">MLTLQVKSNKDMGQPKTTTRFFTKDHSKPHYIISNCLFFIFAFVFGMLSNTYQRSLPEFFQFFEASSNFSSPTLLLLPEPISLLHNMSEEELLWRASFAPKIHHLPSSRVPKVAFLFLTRGDLPMAPFWDEFFEGHDGLYSIYVHPDPAYNGSIAKNSKFFGRRIPSQESRWGSINMIEAERRLIANALLDSSNERFVLLSESCIPLYNFTTIYTYLVNSNMSYVGTFYPEGGSLERYNPAMAPQITIEQWHKATQWFEINRALAVEIVSDETYFPLFQRFCLKKWKYPCISDEHYIPTFIIASSWMTNSNRSVTYTDWSARKNHPASFGKGHLPFNEEFTIVPWYSITIILLSNKKNHVSCGEFNGLAAQMMDHFRPFPLPFNEEFTIAPWYSITIILLSNKKNHVSCGEFNGLAAQMMDHFRPFPPTKGQPTHNSQRKRNSRHLIIYRYVLPISVTTKVDSKGSAPAFSHLASGQPQELCNNKQVKK</sequence>
<dbReference type="OrthoDB" id="191334at2759"/>
<keyword evidence="2" id="KW-0328">Glycosyltransferase</keyword>
<keyword evidence="3" id="KW-0808">Transferase</keyword>